<protein>
    <recommendedName>
        <fullName evidence="1">Translationally-controlled tumor protein homolog</fullName>
    </recommendedName>
</protein>
<dbReference type="OrthoDB" id="10248936at2759"/>
<dbReference type="SUPFAM" id="SSF51316">
    <property type="entry name" value="Mss4-like"/>
    <property type="match status" value="1"/>
</dbReference>
<dbReference type="InterPro" id="IPR011323">
    <property type="entry name" value="Mss4/transl-control_tumour"/>
</dbReference>
<organism evidence="4">
    <name type="scientific">Drosophila rhopaloa</name>
    <name type="common">Fruit fly</name>
    <dbReference type="NCBI Taxonomy" id="1041015"/>
    <lineage>
        <taxon>Eukaryota</taxon>
        <taxon>Metazoa</taxon>
        <taxon>Ecdysozoa</taxon>
        <taxon>Arthropoda</taxon>
        <taxon>Hexapoda</taxon>
        <taxon>Insecta</taxon>
        <taxon>Pterygota</taxon>
        <taxon>Neoptera</taxon>
        <taxon>Endopterygota</taxon>
        <taxon>Diptera</taxon>
        <taxon>Brachycera</taxon>
        <taxon>Muscomorpha</taxon>
        <taxon>Ephydroidea</taxon>
        <taxon>Drosophilidae</taxon>
        <taxon>Drosophila</taxon>
        <taxon>Sophophora</taxon>
    </lineage>
</organism>
<dbReference type="OMA" id="RTNQAHP"/>
<dbReference type="PROSITE" id="PS51797">
    <property type="entry name" value="TCTP_3"/>
    <property type="match status" value="1"/>
</dbReference>
<feature type="domain" description="TCTP" evidence="3">
    <location>
        <begin position="1"/>
        <end position="92"/>
    </location>
</feature>
<dbReference type="RefSeq" id="XP_016971305.1">
    <property type="nucleotide sequence ID" value="XM_017115816.1"/>
</dbReference>
<comment type="similarity">
    <text evidence="2">Belongs to the TCTP family.</text>
</comment>
<sequence length="92" mass="10629">MKIHKDIITDEEMFADTYKIKQVDEVIYEVYDKKLACANASAEEGSEITSESSVDVVLNHRLSECFAFGDKKSYTLYLKDYMKNVLVFKTRS</sequence>
<dbReference type="InterPro" id="IPR018105">
    <property type="entry name" value="Translational_control_tumour_p"/>
</dbReference>
<evidence type="ECO:0000256" key="2">
    <source>
        <dbReference type="PROSITE-ProRule" id="PRU01133"/>
    </source>
</evidence>
<dbReference type="PANTHER" id="PTHR11991">
    <property type="entry name" value="TRANSLATIONALLY CONTROLLED TUMOR PROTEIN-RELATED"/>
    <property type="match status" value="1"/>
</dbReference>
<evidence type="ECO:0000256" key="1">
    <source>
        <dbReference type="ARBA" id="ARBA00014759"/>
    </source>
</evidence>
<accession>A0A6P4E035</accession>
<evidence type="ECO:0000313" key="4">
    <source>
        <dbReference type="RefSeq" id="XP_016971305.1"/>
    </source>
</evidence>
<name>A0A6P4E035_DRORH</name>
<evidence type="ECO:0000259" key="3">
    <source>
        <dbReference type="PROSITE" id="PS51797"/>
    </source>
</evidence>
<gene>
    <name evidence="4" type="primary">LOC108038927</name>
</gene>
<dbReference type="PANTHER" id="PTHR11991:SF0">
    <property type="entry name" value="TRANSLATIONALLY-CONTROLLED TUMOR PROTEIN"/>
    <property type="match status" value="1"/>
</dbReference>
<dbReference type="InterPro" id="IPR011057">
    <property type="entry name" value="Mss4-like_sf"/>
</dbReference>
<dbReference type="AlphaFoldDB" id="A0A6P4E035"/>
<dbReference type="PRINTS" id="PR01653">
    <property type="entry name" value="TCTPROTEIN"/>
</dbReference>
<reference evidence="4" key="1">
    <citation type="submission" date="2025-08" db="UniProtKB">
        <authorList>
            <consortium name="RefSeq"/>
        </authorList>
    </citation>
    <scope>IDENTIFICATION</scope>
</reference>
<dbReference type="GO" id="GO:0005737">
    <property type="term" value="C:cytoplasm"/>
    <property type="evidence" value="ECO:0007669"/>
    <property type="project" value="TreeGrafter"/>
</dbReference>
<dbReference type="Pfam" id="PF00838">
    <property type="entry name" value="TCTP"/>
    <property type="match status" value="1"/>
</dbReference>
<dbReference type="Gene3D" id="2.170.150.10">
    <property type="entry name" value="Metal Binding Protein, Guanine Nucleotide Exchange Factor, Chain A"/>
    <property type="match status" value="1"/>
</dbReference>
<dbReference type="InterPro" id="IPR034737">
    <property type="entry name" value="TCTP"/>
</dbReference>
<proteinExistence type="inferred from homology"/>
<dbReference type="GO" id="GO:0005509">
    <property type="term" value="F:calcium ion binding"/>
    <property type="evidence" value="ECO:0007669"/>
    <property type="project" value="TreeGrafter"/>
</dbReference>